<accession>A0ABZ0B5Q0</accession>
<evidence type="ECO:0000313" key="2">
    <source>
        <dbReference type="EMBL" id="WNO52330.1"/>
    </source>
</evidence>
<dbReference type="InterPro" id="IPR004045">
    <property type="entry name" value="Glutathione_S-Trfase_N"/>
</dbReference>
<dbReference type="InterPro" id="IPR036249">
    <property type="entry name" value="Thioredoxin-like_sf"/>
</dbReference>
<dbReference type="SFLD" id="SFLDS00019">
    <property type="entry name" value="Glutathione_Transferase_(cytos"/>
    <property type="match status" value="1"/>
</dbReference>
<dbReference type="CDD" id="cd03194">
    <property type="entry name" value="GST_C_3"/>
    <property type="match status" value="1"/>
</dbReference>
<dbReference type="Gene3D" id="3.40.30.10">
    <property type="entry name" value="Glutaredoxin"/>
    <property type="match status" value="1"/>
</dbReference>
<protein>
    <submittedName>
        <fullName evidence="2">Glutathione S-transferase family protein</fullName>
    </submittedName>
</protein>
<dbReference type="SUPFAM" id="SSF47616">
    <property type="entry name" value="GST C-terminal domain-like"/>
    <property type="match status" value="1"/>
</dbReference>
<dbReference type="InterPro" id="IPR036282">
    <property type="entry name" value="Glutathione-S-Trfase_C_sf"/>
</dbReference>
<dbReference type="Gene3D" id="1.20.1050.10">
    <property type="match status" value="1"/>
</dbReference>
<proteinExistence type="predicted"/>
<organism evidence="2 3">
    <name type="scientific">Stakelama saccharophila</name>
    <dbReference type="NCBI Taxonomy" id="3075605"/>
    <lineage>
        <taxon>Bacteria</taxon>
        <taxon>Pseudomonadati</taxon>
        <taxon>Pseudomonadota</taxon>
        <taxon>Alphaproteobacteria</taxon>
        <taxon>Sphingomonadales</taxon>
        <taxon>Sphingomonadaceae</taxon>
        <taxon>Stakelama</taxon>
    </lineage>
</organism>
<dbReference type="PROSITE" id="PS50404">
    <property type="entry name" value="GST_NTER"/>
    <property type="match status" value="1"/>
</dbReference>
<dbReference type="Pfam" id="PF13409">
    <property type="entry name" value="GST_N_2"/>
    <property type="match status" value="1"/>
</dbReference>
<dbReference type="EMBL" id="CP135076">
    <property type="protein sequence ID" value="WNO52330.1"/>
    <property type="molecule type" value="Genomic_DNA"/>
</dbReference>
<sequence length="222" mass="25045">MRKLIIGNKAYSSWSLRGWLAMKQSGLPFEEAVVPLYDQDWEKRRRGDEFAPSSGKVPVLWDGDDVVWDSLAIIEHLNDQTGNRLFWPDDPAARAMARSMAAEMHSSFPALRSKHPMNIRQTFAPKQPDADVVAELQRVMELWAQARARYGGAGAFLFGAFGAADIMFAPVVTRIITYSLPVARFAPAYMQAVIAHPFMQDWIAGAQEEDWVIERYEQPASQ</sequence>
<name>A0ABZ0B5Q0_9SPHN</name>
<dbReference type="PANTHER" id="PTHR42673">
    <property type="entry name" value="MALEYLACETOACETATE ISOMERASE"/>
    <property type="match status" value="1"/>
</dbReference>
<gene>
    <name evidence="2" type="ORF">RPR59_07515</name>
</gene>
<dbReference type="SUPFAM" id="SSF52833">
    <property type="entry name" value="Thioredoxin-like"/>
    <property type="match status" value="1"/>
</dbReference>
<evidence type="ECO:0000313" key="3">
    <source>
        <dbReference type="Proteomes" id="UP001302249"/>
    </source>
</evidence>
<dbReference type="InterPro" id="IPR040079">
    <property type="entry name" value="Glutathione_S-Trfase"/>
</dbReference>
<dbReference type="RefSeq" id="WP_313912661.1">
    <property type="nucleotide sequence ID" value="NZ_CP135076.1"/>
</dbReference>
<dbReference type="PANTHER" id="PTHR42673:SF4">
    <property type="entry name" value="MALEYLACETOACETATE ISOMERASE"/>
    <property type="match status" value="1"/>
</dbReference>
<dbReference type="Proteomes" id="UP001302249">
    <property type="component" value="Chromosome"/>
</dbReference>
<feature type="domain" description="GST N-terminal" evidence="1">
    <location>
        <begin position="2"/>
        <end position="85"/>
    </location>
</feature>
<evidence type="ECO:0000259" key="1">
    <source>
        <dbReference type="PROSITE" id="PS50404"/>
    </source>
</evidence>
<dbReference type="CDD" id="cd03043">
    <property type="entry name" value="GST_N_1"/>
    <property type="match status" value="1"/>
</dbReference>
<reference evidence="2 3" key="1">
    <citation type="submission" date="2023-09" db="EMBL/GenBank/DDBJ databases">
        <authorList>
            <person name="Rey-Velasco X."/>
        </authorList>
    </citation>
    <scope>NUCLEOTIDE SEQUENCE [LARGE SCALE GENOMIC DNA]</scope>
    <source>
        <strain evidence="2 3">W311</strain>
    </source>
</reference>
<keyword evidence="3" id="KW-1185">Reference proteome</keyword>